<evidence type="ECO:0000256" key="1">
    <source>
        <dbReference type="ARBA" id="ARBA00022729"/>
    </source>
</evidence>
<dbReference type="Pfam" id="PF00497">
    <property type="entry name" value="SBP_bac_3"/>
    <property type="match status" value="1"/>
</dbReference>
<dbReference type="EMBL" id="WFLN01000004">
    <property type="protein sequence ID" value="KAB8033356.1"/>
    <property type="molecule type" value="Genomic_DNA"/>
</dbReference>
<dbReference type="AlphaFoldDB" id="A0A833N7V2"/>
<gene>
    <name evidence="4" type="ORF">GCL57_01255</name>
</gene>
<sequence>MFIKKILKYYFILSFILTVNCSFAKTQVLIYADDGYQPYSFVNNGKPDGIYYDILKIAFARMKNFEVVVQTIPWKRGLQEVEQGIVFAIYPPYYRPVDRAWMAYSKKILDEKYTMFCRATKKIKAKKKWPDDYKGLVVTKNSGFALPPIFMEAVKKGYVSLSEVRETERNLMKVIAHHADCYVNDELGIQIELARMKKIGKYNPKNNEDKIIKIMDLSNENGYIGYLKNNSKKFPYTDSFVKEFNNIITDMIKSGEIDKIKSQFIKKY</sequence>
<accession>A0A833N7V2</accession>
<evidence type="ECO:0000313" key="5">
    <source>
        <dbReference type="Proteomes" id="UP000442694"/>
    </source>
</evidence>
<keyword evidence="5" id="KW-1185">Reference proteome</keyword>
<reference evidence="4 5" key="1">
    <citation type="submission" date="2019-10" db="EMBL/GenBank/DDBJ databases">
        <title>New genus of Silvanigrellaceae.</title>
        <authorList>
            <person name="Pitt A."/>
            <person name="Hahn M.W."/>
        </authorList>
    </citation>
    <scope>NUCLEOTIDE SEQUENCE [LARGE SCALE GENOMIC DNA]</scope>
    <source>
        <strain evidence="4 5">33A1-SZDP</strain>
    </source>
</reference>
<dbReference type="PANTHER" id="PTHR35936:SF25">
    <property type="entry name" value="ABC TRANSPORTER SUBSTRATE-BINDING PROTEIN"/>
    <property type="match status" value="1"/>
</dbReference>
<evidence type="ECO:0000313" key="4">
    <source>
        <dbReference type="EMBL" id="KAB8033356.1"/>
    </source>
</evidence>
<feature type="chain" id="PRO_5032795969" evidence="2">
    <location>
        <begin position="25"/>
        <end position="268"/>
    </location>
</feature>
<protein>
    <submittedName>
        <fullName evidence="4">Transporter substrate-binding domain-containing protein</fullName>
    </submittedName>
</protein>
<keyword evidence="1 2" id="KW-0732">Signal</keyword>
<dbReference type="Proteomes" id="UP000442694">
    <property type="component" value="Unassembled WGS sequence"/>
</dbReference>
<feature type="domain" description="Solute-binding protein family 3/N-terminal" evidence="3">
    <location>
        <begin position="31"/>
        <end position="266"/>
    </location>
</feature>
<comment type="caution">
    <text evidence="4">The sequence shown here is derived from an EMBL/GenBank/DDBJ whole genome shotgun (WGS) entry which is preliminary data.</text>
</comment>
<feature type="signal peptide" evidence="2">
    <location>
        <begin position="1"/>
        <end position="24"/>
    </location>
</feature>
<dbReference type="Gene3D" id="3.40.190.10">
    <property type="entry name" value="Periplasmic binding protein-like II"/>
    <property type="match status" value="2"/>
</dbReference>
<evidence type="ECO:0000256" key="2">
    <source>
        <dbReference type="SAM" id="SignalP"/>
    </source>
</evidence>
<dbReference type="RefSeq" id="WP_152211442.1">
    <property type="nucleotide sequence ID" value="NZ_WFLN01000004.1"/>
</dbReference>
<dbReference type="SUPFAM" id="SSF53850">
    <property type="entry name" value="Periplasmic binding protein-like II"/>
    <property type="match status" value="1"/>
</dbReference>
<proteinExistence type="predicted"/>
<organism evidence="4 5">
    <name type="scientific">Fluviispira multicolorata</name>
    <dbReference type="NCBI Taxonomy" id="2654512"/>
    <lineage>
        <taxon>Bacteria</taxon>
        <taxon>Pseudomonadati</taxon>
        <taxon>Bdellovibrionota</taxon>
        <taxon>Oligoflexia</taxon>
        <taxon>Silvanigrellales</taxon>
        <taxon>Silvanigrellaceae</taxon>
        <taxon>Fluviispira</taxon>
    </lineage>
</organism>
<dbReference type="InterPro" id="IPR001638">
    <property type="entry name" value="Solute-binding_3/MltF_N"/>
</dbReference>
<dbReference type="PANTHER" id="PTHR35936">
    <property type="entry name" value="MEMBRANE-BOUND LYTIC MUREIN TRANSGLYCOSYLASE F"/>
    <property type="match status" value="1"/>
</dbReference>
<evidence type="ECO:0000259" key="3">
    <source>
        <dbReference type="Pfam" id="PF00497"/>
    </source>
</evidence>
<name>A0A833N7V2_9BACT</name>